<dbReference type="OrthoDB" id="10687435at2759"/>
<feature type="compositionally biased region" description="Polar residues" evidence="2">
    <location>
        <begin position="84"/>
        <end position="93"/>
    </location>
</feature>
<feature type="compositionally biased region" description="Low complexity" evidence="2">
    <location>
        <begin position="1041"/>
        <end position="1063"/>
    </location>
</feature>
<evidence type="ECO:0000313" key="4">
    <source>
        <dbReference type="Proteomes" id="UP000092583"/>
    </source>
</evidence>
<gene>
    <name evidence="3" type="ORF">L486_02669</name>
</gene>
<feature type="compositionally biased region" description="Basic and acidic residues" evidence="2">
    <location>
        <begin position="977"/>
        <end position="992"/>
    </location>
</feature>
<reference evidence="3 4" key="1">
    <citation type="submission" date="2013-07" db="EMBL/GenBank/DDBJ databases">
        <title>The Genome Sequence of Kwoniella mangroviensis CBS10435.</title>
        <authorList>
            <consortium name="The Broad Institute Genome Sequencing Platform"/>
            <person name="Cuomo C."/>
            <person name="Litvintseva A."/>
            <person name="Chen Y."/>
            <person name="Heitman J."/>
            <person name="Sun S."/>
            <person name="Springer D."/>
            <person name="Dromer F."/>
            <person name="Young S.K."/>
            <person name="Zeng Q."/>
            <person name="Gargeya S."/>
            <person name="Fitzgerald M."/>
            <person name="Abouelleil A."/>
            <person name="Alvarado L."/>
            <person name="Berlin A.M."/>
            <person name="Chapman S.B."/>
            <person name="Dewar J."/>
            <person name="Goldberg J."/>
            <person name="Griggs A."/>
            <person name="Gujja S."/>
            <person name="Hansen M."/>
            <person name="Howarth C."/>
            <person name="Imamovic A."/>
            <person name="Larimer J."/>
            <person name="McCowan C."/>
            <person name="Murphy C."/>
            <person name="Pearson M."/>
            <person name="Priest M."/>
            <person name="Roberts A."/>
            <person name="Saif S."/>
            <person name="Shea T."/>
            <person name="Sykes S."/>
            <person name="Wortman J."/>
            <person name="Nusbaum C."/>
            <person name="Birren B."/>
        </authorList>
    </citation>
    <scope>NUCLEOTIDE SEQUENCE [LARGE SCALE GENOMIC DNA]</scope>
    <source>
        <strain evidence="3 4">CBS 10435</strain>
    </source>
</reference>
<name>A0A1B9IWU3_9TREE</name>
<reference evidence="4" key="2">
    <citation type="submission" date="2013-12" db="EMBL/GenBank/DDBJ databases">
        <title>Evolution of pathogenesis and genome organization in the Tremellales.</title>
        <authorList>
            <person name="Cuomo C."/>
            <person name="Litvintseva A."/>
            <person name="Heitman J."/>
            <person name="Chen Y."/>
            <person name="Sun S."/>
            <person name="Springer D."/>
            <person name="Dromer F."/>
            <person name="Young S."/>
            <person name="Zeng Q."/>
            <person name="Chapman S."/>
            <person name="Gujja S."/>
            <person name="Saif S."/>
            <person name="Birren B."/>
        </authorList>
    </citation>
    <scope>NUCLEOTIDE SEQUENCE [LARGE SCALE GENOMIC DNA]</scope>
    <source>
        <strain evidence="4">CBS 10435</strain>
    </source>
</reference>
<accession>A0A1B9IWU3</accession>
<evidence type="ECO:0000256" key="2">
    <source>
        <dbReference type="SAM" id="MobiDB-lite"/>
    </source>
</evidence>
<evidence type="ECO:0000313" key="3">
    <source>
        <dbReference type="EMBL" id="OCF59996.1"/>
    </source>
</evidence>
<feature type="region of interest" description="Disordered" evidence="2">
    <location>
        <begin position="1"/>
        <end position="349"/>
    </location>
</feature>
<dbReference type="Proteomes" id="UP000092583">
    <property type="component" value="Unassembled WGS sequence"/>
</dbReference>
<keyword evidence="1" id="KW-0175">Coiled coil</keyword>
<evidence type="ECO:0000256" key="1">
    <source>
        <dbReference type="SAM" id="Coils"/>
    </source>
</evidence>
<feature type="compositionally biased region" description="Polar residues" evidence="2">
    <location>
        <begin position="903"/>
        <end position="913"/>
    </location>
</feature>
<feature type="coiled-coil region" evidence="1">
    <location>
        <begin position="634"/>
        <end position="774"/>
    </location>
</feature>
<feature type="compositionally biased region" description="Polar residues" evidence="2">
    <location>
        <begin position="333"/>
        <end position="349"/>
    </location>
</feature>
<feature type="coiled-coil region" evidence="1">
    <location>
        <begin position="850"/>
        <end position="877"/>
    </location>
</feature>
<feature type="compositionally biased region" description="Basic and acidic residues" evidence="2">
    <location>
        <begin position="237"/>
        <end position="248"/>
    </location>
</feature>
<keyword evidence="4" id="KW-1185">Reference proteome</keyword>
<feature type="region of interest" description="Disordered" evidence="2">
    <location>
        <begin position="890"/>
        <end position="1095"/>
    </location>
</feature>
<feature type="compositionally biased region" description="Low complexity" evidence="2">
    <location>
        <begin position="1014"/>
        <end position="1028"/>
    </location>
</feature>
<feature type="compositionally biased region" description="Basic and acidic residues" evidence="2">
    <location>
        <begin position="1080"/>
        <end position="1089"/>
    </location>
</feature>
<feature type="compositionally biased region" description="Basic and acidic residues" evidence="2">
    <location>
        <begin position="951"/>
        <end position="965"/>
    </location>
</feature>
<feature type="compositionally biased region" description="Low complexity" evidence="2">
    <location>
        <begin position="36"/>
        <end position="48"/>
    </location>
</feature>
<dbReference type="STRING" id="1331196.A0A1B9IWU3"/>
<feature type="coiled-coil region" evidence="1">
    <location>
        <begin position="500"/>
        <end position="608"/>
    </location>
</feature>
<protein>
    <submittedName>
        <fullName evidence="3">Uncharacterized protein</fullName>
    </submittedName>
</protein>
<organism evidence="3 4">
    <name type="scientific">Kwoniella mangroviensis CBS 10435</name>
    <dbReference type="NCBI Taxonomy" id="1331196"/>
    <lineage>
        <taxon>Eukaryota</taxon>
        <taxon>Fungi</taxon>
        <taxon>Dikarya</taxon>
        <taxon>Basidiomycota</taxon>
        <taxon>Agaricomycotina</taxon>
        <taxon>Tremellomycetes</taxon>
        <taxon>Tremellales</taxon>
        <taxon>Cryptococcaceae</taxon>
        <taxon>Kwoniella</taxon>
    </lineage>
</organism>
<sequence>MTQPRTRSNYPYGAKPPYVPPHGPYYSQASMSQNESSAFPGSSFPPSRSAEDTRRPSRPVGGFVDANEEVLPTIPGRSGFPSGSVHTNPPGRTSSHHDVQPRQQAEPQIRQQANLRYQYETNAQTQAHQDQRHAENPTQGRTHSTNQPQPSPRDHGPSSGFPAAGAHQVPLKPALKKTQPSSAEDFIKFKQENIEQSPPMVKPTRGYTGNIEINYSQPKVSPLQERSTHEYPQQQRSKSDSQRLKRESSMPPLGRSSFYQEEHKEDVQSTAYDIPEPPGRRRTGRQDQRTDSQPTLGTSVKMGRSKSVINEGAFPRNNVNSSAYQAQHHGEGQETSPSENASSYNPENEFGSINQTVEEVLYFARDQYDELRIKNEWYPRAVACRDQEIARLLGTNGELEQKIRGLIAAKAKSEANARREVEKAHAKAKIETQRLSEVEQISKERQEQWNRLLQDEDVQAMRDIREKQIAPLQFSVESLGTSFAGIRTACNKIKNEIAHSSKMNEDLDKVREDNDRLKSNLSQKEAENVKLQTKVNQYESNVAQSLQKVDDYVTHLKSARSSDEASLKILVERNIVLNERVQQTEKELTKVQLEMTKLQNTIESYETLTQESLDLFRDKGLEGDDIKDMLAQLDTKHQNRLQEAKDENKKQSENLKFRYDKGIQLLETLQREHDETLKQMEENQAVFEERDRLSQKATDLRDKVKQLESTINALQAEKGRAEERCQEYLGQVQESKSRCAQLEDTISNLQARVEARDKQELKELKNDIKALGQQIKIGGRSDGVAENEVVAKVKEDLRACRQELDYTIAGLQELRNKPQEPVEAAVQRYKAGTSTPSEIRLHDWAEEGQKNDLADERRKFKNEIKSQLARIEKLEKDGVAKDKEIETLRKSVAGASSKPAATPSVSQIPQILTTPGIARSTAKEPNPKKRHLDQYPPSDKLNPPPVSQKRSRVDKTQQEDDHYFDDINDSDLPDPGEYGKDATDKARGKQSKDVTMVKGGNDQSSELSEDELESTQPTTSSQQPQHSQAIDTTKHSQGRPSNAKNAKATTKANASKASTTRSKSILDKEDDDDWTPPSEKVAKKGDKNDKKHGKK</sequence>
<feature type="compositionally biased region" description="Polar residues" evidence="2">
    <location>
        <begin position="101"/>
        <end position="128"/>
    </location>
</feature>
<dbReference type="AlphaFoldDB" id="A0A1B9IWU3"/>
<proteinExistence type="predicted"/>
<feature type="compositionally biased region" description="Polar residues" evidence="2">
    <location>
        <begin position="136"/>
        <end position="148"/>
    </location>
</feature>
<dbReference type="EMBL" id="KI669460">
    <property type="protein sequence ID" value="OCF59996.1"/>
    <property type="molecule type" value="Genomic_DNA"/>
</dbReference>